<proteinExistence type="predicted"/>
<dbReference type="EMBL" id="JADIMA010000037">
    <property type="protein sequence ID" value="MBO8472783.1"/>
    <property type="molecule type" value="Genomic_DNA"/>
</dbReference>
<protein>
    <submittedName>
        <fullName evidence="1">Uncharacterized protein</fullName>
    </submittedName>
</protein>
<reference evidence="1" key="2">
    <citation type="journal article" date="2021" name="PeerJ">
        <title>Extensive microbial diversity within the chicken gut microbiome revealed by metagenomics and culture.</title>
        <authorList>
            <person name="Gilroy R."/>
            <person name="Ravi A."/>
            <person name="Getino M."/>
            <person name="Pursley I."/>
            <person name="Horton D.L."/>
            <person name="Alikhan N.F."/>
            <person name="Baker D."/>
            <person name="Gharbi K."/>
            <person name="Hall N."/>
            <person name="Watson M."/>
            <person name="Adriaenssens E.M."/>
            <person name="Foster-Nyarko E."/>
            <person name="Jarju S."/>
            <person name="Secka A."/>
            <person name="Antonio M."/>
            <person name="Oren A."/>
            <person name="Chaudhuri R.R."/>
            <person name="La Ragione R."/>
            <person name="Hildebrand F."/>
            <person name="Pallen M.J."/>
        </authorList>
    </citation>
    <scope>NUCLEOTIDE SEQUENCE</scope>
    <source>
        <strain evidence="1">B1-8020</strain>
    </source>
</reference>
<dbReference type="PROSITE" id="PS51257">
    <property type="entry name" value="PROKAR_LIPOPROTEIN"/>
    <property type="match status" value="1"/>
</dbReference>
<accession>A0A9D9IJ75</accession>
<dbReference type="Proteomes" id="UP000823604">
    <property type="component" value="Unassembled WGS sequence"/>
</dbReference>
<organism evidence="1 2">
    <name type="scientific">Candidatus Merdivivens pullicola</name>
    <dbReference type="NCBI Taxonomy" id="2840872"/>
    <lineage>
        <taxon>Bacteria</taxon>
        <taxon>Pseudomonadati</taxon>
        <taxon>Bacteroidota</taxon>
        <taxon>Bacteroidia</taxon>
        <taxon>Bacteroidales</taxon>
        <taxon>Muribaculaceae</taxon>
        <taxon>Muribaculaceae incertae sedis</taxon>
        <taxon>Candidatus Merdivivens</taxon>
    </lineage>
</organism>
<dbReference type="AlphaFoldDB" id="A0A9D9IJ75"/>
<comment type="caution">
    <text evidence="1">The sequence shown here is derived from an EMBL/GenBank/DDBJ whole genome shotgun (WGS) entry which is preliminary data.</text>
</comment>
<name>A0A9D9IJ75_9BACT</name>
<sequence>MKKLIFIAACALLAGCGGSQKGDVLRGKVMDASMNTLMIVTAAGDTLSFSTMNADRAGLDGLFIGDSVEVGYTGKYVPGMEVESISVLKKIK</sequence>
<reference evidence="1" key="1">
    <citation type="submission" date="2020-10" db="EMBL/GenBank/DDBJ databases">
        <authorList>
            <person name="Gilroy R."/>
        </authorList>
    </citation>
    <scope>NUCLEOTIDE SEQUENCE</scope>
    <source>
        <strain evidence="1">B1-8020</strain>
    </source>
</reference>
<evidence type="ECO:0000313" key="2">
    <source>
        <dbReference type="Proteomes" id="UP000823604"/>
    </source>
</evidence>
<evidence type="ECO:0000313" key="1">
    <source>
        <dbReference type="EMBL" id="MBO8472783.1"/>
    </source>
</evidence>
<gene>
    <name evidence="1" type="ORF">IAB81_04060</name>
</gene>